<evidence type="ECO:0000313" key="2">
    <source>
        <dbReference type="Proteomes" id="UP000027138"/>
    </source>
</evidence>
<dbReference type="AlphaFoldDB" id="A0A067JS13"/>
<reference evidence="1 2" key="1">
    <citation type="journal article" date="2014" name="PLoS ONE">
        <title>Global Analysis of Gene Expression Profiles in Physic Nut (Jatropha curcas L.) Seedlings Exposed to Salt Stress.</title>
        <authorList>
            <person name="Zhang L."/>
            <person name="Zhang C."/>
            <person name="Wu P."/>
            <person name="Chen Y."/>
            <person name="Li M."/>
            <person name="Jiang H."/>
            <person name="Wu G."/>
        </authorList>
    </citation>
    <scope>NUCLEOTIDE SEQUENCE [LARGE SCALE GENOMIC DNA]</scope>
    <source>
        <strain evidence="2">cv. GZQX0401</strain>
        <tissue evidence="1">Young leaves</tissue>
    </source>
</reference>
<gene>
    <name evidence="1" type="ORF">JCGZ_00367</name>
</gene>
<keyword evidence="2" id="KW-1185">Reference proteome</keyword>
<dbReference type="OrthoDB" id="1937538at2759"/>
<evidence type="ECO:0000313" key="1">
    <source>
        <dbReference type="EMBL" id="KDP22780.1"/>
    </source>
</evidence>
<dbReference type="Proteomes" id="UP000027138">
    <property type="component" value="Unassembled WGS sequence"/>
</dbReference>
<accession>A0A067JS13</accession>
<sequence>MSEYSDARILLHGSLSNKIQAAGDGEDVALLKVTEEKVVEKYRPLLLNLLPKGPVPPSGPSQRTNNFVH</sequence>
<protein>
    <submittedName>
        <fullName evidence="1">Uncharacterized protein</fullName>
    </submittedName>
</protein>
<dbReference type="EMBL" id="KK915374">
    <property type="protein sequence ID" value="KDP22780.1"/>
    <property type="molecule type" value="Genomic_DNA"/>
</dbReference>
<name>A0A067JS13_JATCU</name>
<proteinExistence type="predicted"/>
<organism evidence="1 2">
    <name type="scientific">Jatropha curcas</name>
    <name type="common">Barbados nut</name>
    <dbReference type="NCBI Taxonomy" id="180498"/>
    <lineage>
        <taxon>Eukaryota</taxon>
        <taxon>Viridiplantae</taxon>
        <taxon>Streptophyta</taxon>
        <taxon>Embryophyta</taxon>
        <taxon>Tracheophyta</taxon>
        <taxon>Spermatophyta</taxon>
        <taxon>Magnoliopsida</taxon>
        <taxon>eudicotyledons</taxon>
        <taxon>Gunneridae</taxon>
        <taxon>Pentapetalae</taxon>
        <taxon>rosids</taxon>
        <taxon>fabids</taxon>
        <taxon>Malpighiales</taxon>
        <taxon>Euphorbiaceae</taxon>
        <taxon>Crotonoideae</taxon>
        <taxon>Jatropheae</taxon>
        <taxon>Jatropha</taxon>
    </lineage>
</organism>